<dbReference type="NCBIfam" id="TIGR01352">
    <property type="entry name" value="tonB_Cterm"/>
    <property type="match status" value="1"/>
</dbReference>
<evidence type="ECO:0000313" key="8">
    <source>
        <dbReference type="Proteomes" id="UP000264589"/>
    </source>
</evidence>
<organism evidence="7 8">
    <name type="scientific">Parvularcula marina</name>
    <dbReference type="NCBI Taxonomy" id="2292771"/>
    <lineage>
        <taxon>Bacteria</taxon>
        <taxon>Pseudomonadati</taxon>
        <taxon>Pseudomonadota</taxon>
        <taxon>Alphaproteobacteria</taxon>
        <taxon>Parvularculales</taxon>
        <taxon>Parvularculaceae</taxon>
        <taxon>Parvularcula</taxon>
    </lineage>
</organism>
<evidence type="ECO:0000256" key="4">
    <source>
        <dbReference type="ARBA" id="ARBA00023136"/>
    </source>
</evidence>
<dbReference type="Gene3D" id="3.30.1150.10">
    <property type="match status" value="1"/>
</dbReference>
<feature type="region of interest" description="Disordered" evidence="5">
    <location>
        <begin position="292"/>
        <end position="322"/>
    </location>
</feature>
<dbReference type="InterPro" id="IPR006260">
    <property type="entry name" value="TonB/TolA_C"/>
</dbReference>
<feature type="compositionally biased region" description="Low complexity" evidence="5">
    <location>
        <begin position="24"/>
        <end position="37"/>
    </location>
</feature>
<dbReference type="RefSeq" id="WP_116390817.1">
    <property type="nucleotide sequence ID" value="NZ_QUQO01000001.1"/>
</dbReference>
<proteinExistence type="predicted"/>
<gene>
    <name evidence="7" type="ORF">DX908_02160</name>
</gene>
<keyword evidence="3" id="KW-1133">Transmembrane helix</keyword>
<dbReference type="AlphaFoldDB" id="A0A371RFF7"/>
<dbReference type="PANTHER" id="PTHR34475:SF1">
    <property type="entry name" value="CYTOSKELETON PROTEIN RODZ"/>
    <property type="match status" value="1"/>
</dbReference>
<comment type="subcellular location">
    <subcellularLocation>
        <location evidence="1">Membrane</location>
        <topology evidence="1">Single-pass membrane protein</topology>
    </subcellularLocation>
</comment>
<evidence type="ECO:0000256" key="1">
    <source>
        <dbReference type="ARBA" id="ARBA00004167"/>
    </source>
</evidence>
<dbReference type="InterPro" id="IPR037682">
    <property type="entry name" value="TonB_C"/>
</dbReference>
<protein>
    <submittedName>
        <fullName evidence="7">TonB family protein</fullName>
    </submittedName>
</protein>
<comment type="caution">
    <text evidence="7">The sequence shown here is derived from an EMBL/GenBank/DDBJ whole genome shotgun (WGS) entry which is preliminary data.</text>
</comment>
<feature type="region of interest" description="Disordered" evidence="5">
    <location>
        <begin position="1"/>
        <end position="55"/>
    </location>
</feature>
<feature type="compositionally biased region" description="Basic and acidic residues" evidence="5">
    <location>
        <begin position="7"/>
        <end position="19"/>
    </location>
</feature>
<keyword evidence="8" id="KW-1185">Reference proteome</keyword>
<keyword evidence="2" id="KW-0812">Transmembrane</keyword>
<evidence type="ECO:0000256" key="2">
    <source>
        <dbReference type="ARBA" id="ARBA00022692"/>
    </source>
</evidence>
<dbReference type="GO" id="GO:0055085">
    <property type="term" value="P:transmembrane transport"/>
    <property type="evidence" value="ECO:0007669"/>
    <property type="project" value="InterPro"/>
</dbReference>
<feature type="domain" description="TonB C-terminal" evidence="6">
    <location>
        <begin position="407"/>
        <end position="473"/>
    </location>
</feature>
<dbReference type="InterPro" id="IPR050400">
    <property type="entry name" value="Bact_Cytoskel_RodZ"/>
</dbReference>
<keyword evidence="4" id="KW-0472">Membrane</keyword>
<reference evidence="7 8" key="1">
    <citation type="submission" date="2018-08" db="EMBL/GenBank/DDBJ databases">
        <title>Parvularcula sp. SM1705, isolated from surface water of the South Sea China.</title>
        <authorList>
            <person name="Sun L."/>
        </authorList>
    </citation>
    <scope>NUCLEOTIDE SEQUENCE [LARGE SCALE GENOMIC DNA]</scope>
    <source>
        <strain evidence="7 8">SM1705</strain>
    </source>
</reference>
<feature type="region of interest" description="Disordered" evidence="5">
    <location>
        <begin position="342"/>
        <end position="366"/>
    </location>
</feature>
<dbReference type="Pfam" id="PF03544">
    <property type="entry name" value="TonB_C"/>
    <property type="match status" value="1"/>
</dbReference>
<evidence type="ECO:0000259" key="6">
    <source>
        <dbReference type="Pfam" id="PF03544"/>
    </source>
</evidence>
<dbReference type="Gene3D" id="1.10.260.40">
    <property type="entry name" value="lambda repressor-like DNA-binding domains"/>
    <property type="match status" value="1"/>
</dbReference>
<dbReference type="Proteomes" id="UP000264589">
    <property type="component" value="Unassembled WGS sequence"/>
</dbReference>
<feature type="compositionally biased region" description="Acidic residues" evidence="5">
    <location>
        <begin position="357"/>
        <end position="366"/>
    </location>
</feature>
<name>A0A371RFF7_9PROT</name>
<dbReference type="GO" id="GO:0016020">
    <property type="term" value="C:membrane"/>
    <property type="evidence" value="ECO:0007669"/>
    <property type="project" value="UniProtKB-SubCell"/>
</dbReference>
<dbReference type="InParanoid" id="A0A371RFF7"/>
<accession>A0A371RFF7</accession>
<sequence>MDVTDTLLHRDRDVSHDGTSDGNETAASESPSTATSEADADAPHTNDGKIPSADDFSHAGEMLAAAREAMDLDVEEISKRINVKAERLTAIEALDKSALPAPTFTLGFVRSYARTLGLPEDALVERFRRDAGYPAPRQTPVLEPKLQKDLGPAPQMSLFTILLITGGVLWIVWQILQASAPDKAVLTAEGGEGIPLVERTLSSTGVPDYQMTTSLTDENALGGGLSLPSDAAPARVADAGEDDGVLEITAEELERALAAGEEEARSASLANARAAENDGALQVAAVEIPSPLTEAEEGEGDIDSAAAETVSEETETATEANTGVQSADELNAEALNRLALQNRGTTTEEAPATQEETLAEDDTADEPVMTDDGIAIVTADENAPAETVVEETVVASRVPATIRTAIEPVYPSRCESSAAETETVTIRYSVSRYGKVVGPEVASTTNPCFNRAAMAAVSRWDFFPAEEGGASVTDAGRTSRVVFQRP</sequence>
<dbReference type="InterPro" id="IPR010982">
    <property type="entry name" value="Lambda_DNA-bd_dom_sf"/>
</dbReference>
<evidence type="ECO:0000313" key="7">
    <source>
        <dbReference type="EMBL" id="RFB04189.1"/>
    </source>
</evidence>
<dbReference type="PANTHER" id="PTHR34475">
    <property type="match status" value="1"/>
</dbReference>
<dbReference type="GO" id="GO:0003677">
    <property type="term" value="F:DNA binding"/>
    <property type="evidence" value="ECO:0007669"/>
    <property type="project" value="InterPro"/>
</dbReference>
<evidence type="ECO:0000256" key="5">
    <source>
        <dbReference type="SAM" id="MobiDB-lite"/>
    </source>
</evidence>
<dbReference type="Pfam" id="PF13413">
    <property type="entry name" value="HTH_25"/>
    <property type="match status" value="1"/>
</dbReference>
<dbReference type="OrthoDB" id="9790252at2"/>
<dbReference type="EMBL" id="QUQO01000001">
    <property type="protein sequence ID" value="RFB04189.1"/>
    <property type="molecule type" value="Genomic_DNA"/>
</dbReference>
<evidence type="ECO:0000256" key="3">
    <source>
        <dbReference type="ARBA" id="ARBA00022989"/>
    </source>
</evidence>
<dbReference type="SUPFAM" id="SSF74653">
    <property type="entry name" value="TolA/TonB C-terminal domain"/>
    <property type="match status" value="1"/>
</dbReference>
<feature type="compositionally biased region" description="Low complexity" evidence="5">
    <location>
        <begin position="342"/>
        <end position="356"/>
    </location>
</feature>